<sequence length="124" mass="14058">MQMKTTSVAAVSVSVGLNIHKGKNNILKYNIENTNPVTIDGETLDDVESFIHLESIIDKPVGSDEEVKVRIGKARAAFLHLQDIWNSKQLSTNIKVRIFNMNFKTILLYRAETWRTTTTIIKKV</sequence>
<protein>
    <submittedName>
        <fullName evidence="1">Uncharacterized protein</fullName>
    </submittedName>
</protein>
<gene>
    <name evidence="1" type="ORF">SMRZ_LOCUS9555</name>
</gene>
<accession>A0A183M0I0</accession>
<keyword evidence="2" id="KW-1185">Reference proteome</keyword>
<dbReference type="PANTHER" id="PTHR47027:SF25">
    <property type="entry name" value="REVERSE TRANSCRIPTASE DOMAIN-CONTAINING PROTEIN"/>
    <property type="match status" value="1"/>
</dbReference>
<reference evidence="1 2" key="1">
    <citation type="submission" date="2018-11" db="EMBL/GenBank/DDBJ databases">
        <authorList>
            <consortium name="Pathogen Informatics"/>
        </authorList>
    </citation>
    <scope>NUCLEOTIDE SEQUENCE [LARGE SCALE GENOMIC DNA]</scope>
    <source>
        <strain evidence="1 2">Zambia</strain>
    </source>
</reference>
<organism evidence="1 2">
    <name type="scientific">Schistosoma margrebowiei</name>
    <dbReference type="NCBI Taxonomy" id="48269"/>
    <lineage>
        <taxon>Eukaryota</taxon>
        <taxon>Metazoa</taxon>
        <taxon>Spiralia</taxon>
        <taxon>Lophotrochozoa</taxon>
        <taxon>Platyhelminthes</taxon>
        <taxon>Trematoda</taxon>
        <taxon>Digenea</taxon>
        <taxon>Strigeidida</taxon>
        <taxon>Schistosomatoidea</taxon>
        <taxon>Schistosomatidae</taxon>
        <taxon>Schistosoma</taxon>
    </lineage>
</organism>
<evidence type="ECO:0000313" key="1">
    <source>
        <dbReference type="EMBL" id="VDO86805.1"/>
    </source>
</evidence>
<evidence type="ECO:0000313" key="2">
    <source>
        <dbReference type="Proteomes" id="UP000277204"/>
    </source>
</evidence>
<dbReference type="AlphaFoldDB" id="A0A183M0I0"/>
<dbReference type="Pfam" id="PF20049">
    <property type="entry name" value="DUF6451"/>
    <property type="match status" value="1"/>
</dbReference>
<dbReference type="Proteomes" id="UP000277204">
    <property type="component" value="Unassembled WGS sequence"/>
</dbReference>
<proteinExistence type="predicted"/>
<name>A0A183M0I0_9TREM</name>
<dbReference type="EMBL" id="UZAI01004547">
    <property type="protein sequence ID" value="VDO86805.1"/>
    <property type="molecule type" value="Genomic_DNA"/>
</dbReference>
<dbReference type="STRING" id="48269.A0A183M0I0"/>
<dbReference type="PANTHER" id="PTHR47027">
    <property type="entry name" value="REVERSE TRANSCRIPTASE DOMAIN-CONTAINING PROTEIN"/>
    <property type="match status" value="1"/>
</dbReference>
<dbReference type="InterPro" id="IPR045609">
    <property type="entry name" value="DUF6451"/>
</dbReference>